<name>A0A6M2DY28_XENCH</name>
<sequence>MRLSIIFILTYHFYLSNLTYTMPINITWSINFLFRLSGQVERYVILRATSPSYSEISILFALMWISLVASTIVVSLVFCHRYR</sequence>
<dbReference type="PROSITE" id="PS51590">
    <property type="entry name" value="SAM_MT_MNV_L"/>
    <property type="match status" value="1"/>
</dbReference>
<evidence type="ECO:0000256" key="1">
    <source>
        <dbReference type="SAM" id="Phobius"/>
    </source>
</evidence>
<proteinExistence type="predicted"/>
<keyword evidence="1" id="KW-0472">Membrane</keyword>
<dbReference type="InterPro" id="IPR025786">
    <property type="entry name" value="Mononega_L_MeTrfase"/>
</dbReference>
<feature type="domain" description="Mononegavirus-type SAM-dependent 2'-O-MTase" evidence="2">
    <location>
        <begin position="1"/>
        <end position="59"/>
    </location>
</feature>
<evidence type="ECO:0000313" key="3">
    <source>
        <dbReference type="EMBL" id="NOV51249.1"/>
    </source>
</evidence>
<protein>
    <submittedName>
        <fullName evidence="3">Putative product</fullName>
    </submittedName>
</protein>
<dbReference type="EMBL" id="GIIL01007523">
    <property type="protein sequence ID" value="NOV51249.1"/>
    <property type="molecule type" value="Transcribed_RNA"/>
</dbReference>
<evidence type="ECO:0000259" key="2">
    <source>
        <dbReference type="PROSITE" id="PS51590"/>
    </source>
</evidence>
<organism evidence="3">
    <name type="scientific">Xenopsylla cheopis</name>
    <name type="common">Oriental rat flea</name>
    <name type="synonym">Pulex cheopis</name>
    <dbReference type="NCBI Taxonomy" id="163159"/>
    <lineage>
        <taxon>Eukaryota</taxon>
        <taxon>Metazoa</taxon>
        <taxon>Ecdysozoa</taxon>
        <taxon>Arthropoda</taxon>
        <taxon>Hexapoda</taxon>
        <taxon>Insecta</taxon>
        <taxon>Pterygota</taxon>
        <taxon>Neoptera</taxon>
        <taxon>Endopterygota</taxon>
        <taxon>Siphonaptera</taxon>
        <taxon>Pulicidae</taxon>
        <taxon>Xenopsyllinae</taxon>
        <taxon>Xenopsylla</taxon>
    </lineage>
</organism>
<feature type="transmembrane region" description="Helical" evidence="1">
    <location>
        <begin position="56"/>
        <end position="79"/>
    </location>
</feature>
<keyword evidence="1" id="KW-1133">Transmembrane helix</keyword>
<dbReference type="AlphaFoldDB" id="A0A6M2DY28"/>
<reference evidence="3" key="1">
    <citation type="submission" date="2020-03" db="EMBL/GenBank/DDBJ databases">
        <title>Transcriptomic Profiling of the Digestive Tract of the Rat Flea, Xenopsylla cheopis, Following Blood Feeding and Infection with Yersinia pestis.</title>
        <authorList>
            <person name="Bland D.M."/>
            <person name="Martens C.A."/>
            <person name="Virtaneva K."/>
            <person name="Kanakabandi K."/>
            <person name="Long D."/>
            <person name="Rosenke R."/>
            <person name="Saturday G.A."/>
            <person name="Hoyt F.H."/>
            <person name="Bruno D.P."/>
            <person name="Ribeiro J.M.C."/>
            <person name="Hinnebusch J."/>
        </authorList>
    </citation>
    <scope>NUCLEOTIDE SEQUENCE</scope>
</reference>
<keyword evidence="1" id="KW-0812">Transmembrane</keyword>
<feature type="transmembrane region" description="Helical" evidence="1">
    <location>
        <begin position="12"/>
        <end position="36"/>
    </location>
</feature>
<accession>A0A6M2DY28</accession>